<evidence type="ECO:0000256" key="2">
    <source>
        <dbReference type="ARBA" id="ARBA00007110"/>
    </source>
</evidence>
<dbReference type="Gene3D" id="1.10.1610.10">
    <property type="match status" value="1"/>
</dbReference>
<evidence type="ECO:0000256" key="1">
    <source>
        <dbReference type="ARBA" id="ARBA00005049"/>
    </source>
</evidence>
<dbReference type="STRING" id="247633.GP2143_07294"/>
<proteinExistence type="inferred from homology"/>
<dbReference type="InterPro" id="IPR003200">
    <property type="entry name" value="Nict_dMeBzImd_PRibTrfase"/>
</dbReference>
<dbReference type="HAMAP" id="MF_00230">
    <property type="entry name" value="CobT"/>
    <property type="match status" value="1"/>
</dbReference>
<sequence>MNSWLRIPPTAPCVQSRELAFEHQRQLTKPSGSLGRLEQLAIDFAGYQKTPVPQLKYPVIRVFAADHGVVAEGVSAFPQAVTAQMIYNFVAGGAAITVLAKQHAADFSVINLGTVEPLGEMPKLVNIQIAAGTENFCQTAAMTPQQMKTALEAGRDSCTDLPIDCFIGGEMGIGNTTSAAAIFCALLGTDVDDIVGRGTGVDDAGLQRKRQAVQRGLGLHVAAETSPEEILRCLGGFEIAALVGAYIGHAQRGVPSLIDGYITTAAALLACRICPSVADWLVFSHCSAEAAHALVLNSIDAQPLVNLDMRLGEGSGAGVALSLIQSSLLLHSQMATFAEAGVSES</sequence>
<dbReference type="GO" id="GO:0009236">
    <property type="term" value="P:cobalamin biosynthetic process"/>
    <property type="evidence" value="ECO:0007669"/>
    <property type="project" value="UniProtKB-UniRule"/>
</dbReference>
<dbReference type="InterPro" id="IPR036087">
    <property type="entry name" value="Nict_dMeBzImd_PRibTrfase_sf"/>
</dbReference>
<dbReference type="GO" id="GO:0008939">
    <property type="term" value="F:nicotinate-nucleotide-dimethylbenzimidazole phosphoribosyltransferase activity"/>
    <property type="evidence" value="ECO:0007669"/>
    <property type="project" value="UniProtKB-UniRule"/>
</dbReference>
<accession>A0YC16</accession>
<keyword evidence="12" id="KW-1185">Reference proteome</keyword>
<dbReference type="Proteomes" id="UP000004931">
    <property type="component" value="Unassembled WGS sequence"/>
</dbReference>
<evidence type="ECO:0000256" key="7">
    <source>
        <dbReference type="ARBA" id="ARBA00022679"/>
    </source>
</evidence>
<dbReference type="Gene3D" id="3.40.50.10210">
    <property type="match status" value="1"/>
</dbReference>
<dbReference type="InterPro" id="IPR017846">
    <property type="entry name" value="Nict_dMeBzImd_PRibTrfase_bact"/>
</dbReference>
<feature type="active site" description="Proton acceptor" evidence="10">
    <location>
        <position position="313"/>
    </location>
</feature>
<evidence type="ECO:0000256" key="6">
    <source>
        <dbReference type="ARBA" id="ARBA00022676"/>
    </source>
</evidence>
<dbReference type="InterPro" id="IPR023195">
    <property type="entry name" value="Nict_dMeBzImd_PRibTrfase_N"/>
</dbReference>
<dbReference type="NCBIfam" id="TIGR03160">
    <property type="entry name" value="cobT_DBIPRT"/>
    <property type="match status" value="1"/>
</dbReference>
<evidence type="ECO:0000313" key="11">
    <source>
        <dbReference type="EMBL" id="EAW31335.1"/>
    </source>
</evidence>
<dbReference type="AlphaFoldDB" id="A0YC16"/>
<keyword evidence="6 10" id="KW-0328">Glycosyltransferase</keyword>
<comment type="caution">
    <text evidence="11">The sequence shown here is derived from an EMBL/GenBank/DDBJ whole genome shotgun (WGS) entry which is preliminary data.</text>
</comment>
<dbReference type="FunFam" id="3.40.50.10210:FF:000001">
    <property type="entry name" value="Nicotinate-nucleotide--dimethylbenzimidazole phosphoribosyltransferase"/>
    <property type="match status" value="1"/>
</dbReference>
<dbReference type="PANTHER" id="PTHR43463">
    <property type="entry name" value="NICOTINATE-NUCLEOTIDE--DIMETHYLBENZIMIDAZOLE PHOSPHORIBOSYLTRANSFERASE"/>
    <property type="match status" value="1"/>
</dbReference>
<evidence type="ECO:0000313" key="12">
    <source>
        <dbReference type="Proteomes" id="UP000004931"/>
    </source>
</evidence>
<dbReference type="EC" id="2.4.2.21" evidence="3 10"/>
<dbReference type="OrthoDB" id="9781491at2"/>
<evidence type="ECO:0000256" key="5">
    <source>
        <dbReference type="ARBA" id="ARBA00022573"/>
    </source>
</evidence>
<evidence type="ECO:0000256" key="8">
    <source>
        <dbReference type="ARBA" id="ARBA00030686"/>
    </source>
</evidence>
<dbReference type="CDD" id="cd02439">
    <property type="entry name" value="DMB-PRT_CobT"/>
    <property type="match status" value="1"/>
</dbReference>
<comment type="pathway">
    <text evidence="1 10">Nucleoside biosynthesis; alpha-ribazole biosynthesis; alpha-ribazole from 5,6-dimethylbenzimidazole: step 1/2.</text>
</comment>
<dbReference type="SUPFAM" id="SSF52733">
    <property type="entry name" value="Nicotinate mononucleotide:5,6-dimethylbenzimidazole phosphoribosyltransferase (CobT)"/>
    <property type="match status" value="1"/>
</dbReference>
<comment type="similarity">
    <text evidence="2 10">Belongs to the CobT family.</text>
</comment>
<gene>
    <name evidence="10 11" type="primary">cobT</name>
    <name evidence="11" type="ORF">GP2143_07294</name>
</gene>
<dbReference type="Pfam" id="PF02277">
    <property type="entry name" value="DBI_PRT"/>
    <property type="match status" value="1"/>
</dbReference>
<keyword evidence="7 10" id="KW-0808">Transferase</keyword>
<evidence type="ECO:0000256" key="4">
    <source>
        <dbReference type="ARBA" id="ARBA00015486"/>
    </source>
</evidence>
<dbReference type="PANTHER" id="PTHR43463:SF1">
    <property type="entry name" value="NICOTINATE-NUCLEOTIDE--DIMETHYLBENZIMIDAZOLE PHOSPHORIBOSYLTRANSFERASE"/>
    <property type="match status" value="1"/>
</dbReference>
<dbReference type="NCBIfam" id="NF000996">
    <property type="entry name" value="PRK00105.1"/>
    <property type="match status" value="1"/>
</dbReference>
<reference evidence="11 12" key="1">
    <citation type="journal article" date="2010" name="J. Bacteriol.">
        <title>Genome sequence of the oligotrophic marine Gammaproteobacterium HTCC2143, isolated from the Oregon Coast.</title>
        <authorList>
            <person name="Oh H.M."/>
            <person name="Kang I."/>
            <person name="Ferriera S."/>
            <person name="Giovannoni S.J."/>
            <person name="Cho J.C."/>
        </authorList>
    </citation>
    <scope>NUCLEOTIDE SEQUENCE [LARGE SCALE GENOMIC DNA]</scope>
    <source>
        <strain evidence="11 12">HTCC2143</strain>
    </source>
</reference>
<comment type="function">
    <text evidence="10">Catalyzes the synthesis of alpha-ribazole-5'-phosphate from nicotinate mononucleotide (NAMN) and 5,6-dimethylbenzimidazole (DMB).</text>
</comment>
<evidence type="ECO:0000256" key="3">
    <source>
        <dbReference type="ARBA" id="ARBA00011991"/>
    </source>
</evidence>
<dbReference type="eggNOG" id="COG2038">
    <property type="taxonomic scope" value="Bacteria"/>
</dbReference>
<comment type="catalytic activity">
    <reaction evidence="9 10">
        <text>5,6-dimethylbenzimidazole + nicotinate beta-D-ribonucleotide = alpha-ribazole 5'-phosphate + nicotinate + H(+)</text>
        <dbReference type="Rhea" id="RHEA:11196"/>
        <dbReference type="ChEBI" id="CHEBI:15378"/>
        <dbReference type="ChEBI" id="CHEBI:15890"/>
        <dbReference type="ChEBI" id="CHEBI:32544"/>
        <dbReference type="ChEBI" id="CHEBI:57502"/>
        <dbReference type="ChEBI" id="CHEBI:57918"/>
        <dbReference type="EC" id="2.4.2.21"/>
    </reaction>
</comment>
<keyword evidence="5 10" id="KW-0169">Cobalamin biosynthesis</keyword>
<dbReference type="UniPathway" id="UPA00061">
    <property type="reaction ID" value="UER00516"/>
</dbReference>
<evidence type="ECO:0000256" key="10">
    <source>
        <dbReference type="HAMAP-Rule" id="MF_00230"/>
    </source>
</evidence>
<organism evidence="11 12">
    <name type="scientific">marine gamma proteobacterium HTCC2143</name>
    <dbReference type="NCBI Taxonomy" id="247633"/>
    <lineage>
        <taxon>Bacteria</taxon>
        <taxon>Pseudomonadati</taxon>
        <taxon>Pseudomonadota</taxon>
        <taxon>Gammaproteobacteria</taxon>
        <taxon>Cellvibrionales</taxon>
        <taxon>Spongiibacteraceae</taxon>
        <taxon>BD1-7 clade</taxon>
    </lineage>
</organism>
<evidence type="ECO:0000256" key="9">
    <source>
        <dbReference type="ARBA" id="ARBA00047340"/>
    </source>
</evidence>
<protein>
    <recommendedName>
        <fullName evidence="4 10">Nicotinate-nucleotide--dimethylbenzimidazole phosphoribosyltransferase</fullName>
        <shortName evidence="10">NN:DBI PRT</shortName>
        <ecNumber evidence="3 10">2.4.2.21</ecNumber>
    </recommendedName>
    <alternativeName>
        <fullName evidence="8 10">N(1)-alpha-phosphoribosyltransferase</fullName>
    </alternativeName>
</protein>
<name>A0YC16_9GAMM</name>
<dbReference type="EMBL" id="AAVT01000003">
    <property type="protein sequence ID" value="EAW31335.1"/>
    <property type="molecule type" value="Genomic_DNA"/>
</dbReference>